<reference evidence="1" key="1">
    <citation type="submission" date="2014-09" db="EMBL/GenBank/DDBJ databases">
        <authorList>
            <person name="Magalhaes I.L.F."/>
            <person name="Oliveira U."/>
            <person name="Santos F.R."/>
            <person name="Vidigal T.H.D.A."/>
            <person name="Brescovit A.D."/>
            <person name="Santos A.J."/>
        </authorList>
    </citation>
    <scope>NUCLEOTIDE SEQUENCE</scope>
    <source>
        <tissue evidence="1">Shoot tissue taken approximately 20 cm above the soil surface</tissue>
    </source>
</reference>
<proteinExistence type="predicted"/>
<evidence type="ECO:0000313" key="1">
    <source>
        <dbReference type="EMBL" id="JAD14428.1"/>
    </source>
</evidence>
<dbReference type="EMBL" id="GBRH01283467">
    <property type="protein sequence ID" value="JAD14428.1"/>
    <property type="molecule type" value="Transcribed_RNA"/>
</dbReference>
<name>A0A0A8XPA5_ARUDO</name>
<accession>A0A0A8XPA5</accession>
<organism evidence="1">
    <name type="scientific">Arundo donax</name>
    <name type="common">Giant reed</name>
    <name type="synonym">Donax arundinaceus</name>
    <dbReference type="NCBI Taxonomy" id="35708"/>
    <lineage>
        <taxon>Eukaryota</taxon>
        <taxon>Viridiplantae</taxon>
        <taxon>Streptophyta</taxon>
        <taxon>Embryophyta</taxon>
        <taxon>Tracheophyta</taxon>
        <taxon>Spermatophyta</taxon>
        <taxon>Magnoliopsida</taxon>
        <taxon>Liliopsida</taxon>
        <taxon>Poales</taxon>
        <taxon>Poaceae</taxon>
        <taxon>PACMAD clade</taxon>
        <taxon>Arundinoideae</taxon>
        <taxon>Arundineae</taxon>
        <taxon>Arundo</taxon>
    </lineage>
</organism>
<protein>
    <submittedName>
        <fullName evidence="1">Uncharacterized protein</fullName>
    </submittedName>
</protein>
<dbReference type="AlphaFoldDB" id="A0A0A8XPA5"/>
<sequence>MLLVTVQLYSSNLMCYWIFCAHWGCQCLQKRNQEMKWLQLHGFYMLVLKRFTIRIRTYALSNFHWYLLRLEIYCQVNLKRLDFQLWRLLKV</sequence>
<reference evidence="1" key="2">
    <citation type="journal article" date="2015" name="Data Brief">
        <title>Shoot transcriptome of the giant reed, Arundo donax.</title>
        <authorList>
            <person name="Barrero R.A."/>
            <person name="Guerrero F.D."/>
            <person name="Moolhuijzen P."/>
            <person name="Goolsby J.A."/>
            <person name="Tidwell J."/>
            <person name="Bellgard S.E."/>
            <person name="Bellgard M.I."/>
        </authorList>
    </citation>
    <scope>NUCLEOTIDE SEQUENCE</scope>
    <source>
        <tissue evidence="1">Shoot tissue taken approximately 20 cm above the soil surface</tissue>
    </source>
</reference>